<proteinExistence type="predicted"/>
<dbReference type="OrthoDB" id="8593804at2"/>
<comment type="caution">
    <text evidence="2">The sequence shown here is derived from an EMBL/GenBank/DDBJ whole genome shotgun (WGS) entry which is preliminary data.</text>
</comment>
<organism evidence="2 3">
    <name type="scientific">Pseudomonas kairouanensis</name>
    <dbReference type="NCBI Taxonomy" id="2293832"/>
    <lineage>
        <taxon>Bacteria</taxon>
        <taxon>Pseudomonadati</taxon>
        <taxon>Pseudomonadota</taxon>
        <taxon>Gammaproteobacteria</taxon>
        <taxon>Pseudomonadales</taxon>
        <taxon>Pseudomonadaceae</taxon>
        <taxon>Pseudomonas</taxon>
    </lineage>
</organism>
<evidence type="ECO:0000313" key="3">
    <source>
        <dbReference type="Proteomes" id="UP000297391"/>
    </source>
</evidence>
<reference evidence="2 3" key="1">
    <citation type="journal article" date="2019" name="Syst. Appl. Microbiol.">
        <title>New species of pathogenic Pseudomonas isolated from citrus in Tunisia: Proposal of Pseudomonas kairouanensis sp. nov. and Pseudomonas nabeulensis sp. nov.</title>
        <authorList>
            <person name="Oueslati M."/>
            <person name="Mulet M."/>
            <person name="Gomila M."/>
            <person name="Berge O."/>
            <person name="Hajlaoui M.R."/>
            <person name="Lalucat J."/>
            <person name="Sadfi-Zouaoui N."/>
            <person name="Garcia-Valdes E."/>
        </authorList>
    </citation>
    <scope>NUCLEOTIDE SEQUENCE [LARGE SCALE GENOMIC DNA]</scope>
    <source>
        <strain evidence="2 3">KC12</strain>
    </source>
</reference>
<accession>A0A4Z0B1I1</accession>
<keyword evidence="3" id="KW-1185">Reference proteome</keyword>
<dbReference type="AlphaFoldDB" id="A0A4Z0B1I1"/>
<keyword evidence="1" id="KW-0732">Signal</keyword>
<sequence length="148" mass="15702">MNLFTSTCSACIALTLVTGSALAGPQVKVTFKNLGDTTAIYSPQDSNQFATRNNASPLPDDTVQANAANTYTVKSEVSPLVNYAHVRYTMGNKSCVFLTTFVATLGFAGAKIPKWNHSATPTGGASCTIRSTGVSLSDYSWSVEMTMR</sequence>
<name>A0A4Z0B1I1_9PSED</name>
<evidence type="ECO:0000313" key="2">
    <source>
        <dbReference type="EMBL" id="TFY92551.1"/>
    </source>
</evidence>
<dbReference type="EMBL" id="QUZU01000001">
    <property type="protein sequence ID" value="TFY92551.1"/>
    <property type="molecule type" value="Genomic_DNA"/>
</dbReference>
<dbReference type="Proteomes" id="UP000297391">
    <property type="component" value="Unassembled WGS sequence"/>
</dbReference>
<gene>
    <name evidence="2" type="ORF">DYL59_00900</name>
</gene>
<protein>
    <submittedName>
        <fullName evidence="2">Uncharacterized protein</fullName>
    </submittedName>
</protein>
<evidence type="ECO:0000256" key="1">
    <source>
        <dbReference type="SAM" id="SignalP"/>
    </source>
</evidence>
<feature type="signal peptide" evidence="1">
    <location>
        <begin position="1"/>
        <end position="23"/>
    </location>
</feature>
<feature type="chain" id="PRO_5021413220" evidence="1">
    <location>
        <begin position="24"/>
        <end position="148"/>
    </location>
</feature>
<dbReference type="RefSeq" id="WP_135287460.1">
    <property type="nucleotide sequence ID" value="NZ_QUZU01000001.1"/>
</dbReference>